<dbReference type="OrthoDB" id="9881731at2759"/>
<keyword evidence="9" id="KW-1133">Transmembrane helix</keyword>
<sequence>MRVKCIPAPLSLLTVLSVYVAAAHRTPRLPMRGGCYHVSADVPEFTVQGEAVVLRCSFLERYLHRQGLSQAEGYTFSFHSGDLSSEGAPVLSDDRGRVREQGHRLWLLPALTRDSGNYSCVFRNASYCFAGTISLHVYETKHSHLDIISYPMSATPGQEGMIRCPQLTEFKNRGKLQWFKESTPIVFTANRTRYRRDTETSFIIRNVIPADEGYYTCQLQVFLNNTQYTVTRIIKLHVAALGPIDVLPTIRPSQSSVGRKALRPKILDPVNGTFFHSSFGSSLEILCRVLIWNQSADSTEVTWMVNGLPVEESFLGGRALLGEKKVTVMNGRNHIELRLTFLELHEEDSRAEIKCVAQNLGGREEVVAWVRLEDFMSTWLVVAAVGTICFLTMVCVFLYQLLKPRQNKDYILTRQNSTF</sequence>
<feature type="transmembrane region" description="Helical" evidence="9">
    <location>
        <begin position="379"/>
        <end position="402"/>
    </location>
</feature>
<dbReference type="InterPro" id="IPR003599">
    <property type="entry name" value="Ig_sub"/>
</dbReference>
<dbReference type="SUPFAM" id="SSF48726">
    <property type="entry name" value="Immunoglobulin"/>
    <property type="match status" value="3"/>
</dbReference>
<dbReference type="AlphaFoldDB" id="A0A9D3T8U9"/>
<dbReference type="InterPro" id="IPR004074">
    <property type="entry name" value="IL-1_rcpt_I/II-typ"/>
</dbReference>
<evidence type="ECO:0000256" key="9">
    <source>
        <dbReference type="SAM" id="Phobius"/>
    </source>
</evidence>
<evidence type="ECO:0000313" key="12">
    <source>
        <dbReference type="EMBL" id="KAG7467265.1"/>
    </source>
</evidence>
<dbReference type="PROSITE" id="PS50835">
    <property type="entry name" value="IG_LIKE"/>
    <property type="match status" value="2"/>
</dbReference>
<keyword evidence="3" id="KW-0964">Secreted</keyword>
<keyword evidence="5" id="KW-0677">Repeat</keyword>
<evidence type="ECO:0000256" key="7">
    <source>
        <dbReference type="ARBA" id="ARBA00023180"/>
    </source>
</evidence>
<evidence type="ECO:0000313" key="13">
    <source>
        <dbReference type="Proteomes" id="UP001046870"/>
    </source>
</evidence>
<protein>
    <recommendedName>
        <fullName evidence="11">Ig-like domain-containing protein</fullName>
    </recommendedName>
</protein>
<feature type="domain" description="Ig-like" evidence="11">
    <location>
        <begin position="264"/>
        <end position="368"/>
    </location>
</feature>
<evidence type="ECO:0000256" key="3">
    <source>
        <dbReference type="ARBA" id="ARBA00022525"/>
    </source>
</evidence>
<proteinExistence type="inferred from homology"/>
<evidence type="ECO:0000256" key="4">
    <source>
        <dbReference type="ARBA" id="ARBA00022729"/>
    </source>
</evidence>
<evidence type="ECO:0000256" key="10">
    <source>
        <dbReference type="SAM" id="SignalP"/>
    </source>
</evidence>
<dbReference type="GO" id="GO:0004908">
    <property type="term" value="F:interleukin-1 receptor activity"/>
    <property type="evidence" value="ECO:0007669"/>
    <property type="project" value="InterPro"/>
</dbReference>
<dbReference type="GO" id="GO:0005576">
    <property type="term" value="C:extracellular region"/>
    <property type="evidence" value="ECO:0007669"/>
    <property type="project" value="UniProtKB-SubCell"/>
</dbReference>
<keyword evidence="9" id="KW-0472">Membrane</keyword>
<evidence type="ECO:0000256" key="1">
    <source>
        <dbReference type="ARBA" id="ARBA00004613"/>
    </source>
</evidence>
<dbReference type="InterPro" id="IPR013783">
    <property type="entry name" value="Ig-like_fold"/>
</dbReference>
<evidence type="ECO:0000256" key="2">
    <source>
        <dbReference type="ARBA" id="ARBA00009752"/>
    </source>
</evidence>
<accession>A0A9D3T8U9</accession>
<dbReference type="PANTHER" id="PTHR11890:SF3">
    <property type="entry name" value="INTERLEUKIN-1 RECEPTOR TYPE 2"/>
    <property type="match status" value="1"/>
</dbReference>
<dbReference type="SMART" id="SM00409">
    <property type="entry name" value="IG"/>
    <property type="match status" value="3"/>
</dbReference>
<dbReference type="Proteomes" id="UP001046870">
    <property type="component" value="Chromosome 12"/>
</dbReference>
<keyword evidence="8" id="KW-0393">Immunoglobulin domain</keyword>
<comment type="subcellular location">
    <subcellularLocation>
        <location evidence="1">Secreted</location>
    </subcellularLocation>
</comment>
<keyword evidence="7" id="KW-0325">Glycoprotein</keyword>
<dbReference type="PRINTS" id="PR01536">
    <property type="entry name" value="INTRLKN1R12F"/>
</dbReference>
<feature type="signal peptide" evidence="10">
    <location>
        <begin position="1"/>
        <end position="23"/>
    </location>
</feature>
<dbReference type="InterPro" id="IPR007110">
    <property type="entry name" value="Ig-like_dom"/>
</dbReference>
<dbReference type="InterPro" id="IPR036179">
    <property type="entry name" value="Ig-like_dom_sf"/>
</dbReference>
<keyword evidence="6" id="KW-1015">Disulfide bond</keyword>
<dbReference type="InterPro" id="IPR013151">
    <property type="entry name" value="Immunoglobulin_dom"/>
</dbReference>
<comment type="caution">
    <text evidence="12">The sequence shown here is derived from an EMBL/GenBank/DDBJ whole genome shotgun (WGS) entry which is preliminary data.</text>
</comment>
<dbReference type="InterPro" id="IPR015621">
    <property type="entry name" value="IL-1_rcpt_fam"/>
</dbReference>
<dbReference type="EMBL" id="JAFDVH010000012">
    <property type="protein sequence ID" value="KAG7467265.1"/>
    <property type="molecule type" value="Genomic_DNA"/>
</dbReference>
<evidence type="ECO:0000256" key="8">
    <source>
        <dbReference type="ARBA" id="ARBA00023319"/>
    </source>
</evidence>
<dbReference type="PANTHER" id="PTHR11890">
    <property type="entry name" value="INTERLEUKIN-1 RECEPTOR FAMILY MEMBER"/>
    <property type="match status" value="1"/>
</dbReference>
<evidence type="ECO:0000256" key="6">
    <source>
        <dbReference type="ARBA" id="ARBA00023157"/>
    </source>
</evidence>
<organism evidence="12 13">
    <name type="scientific">Megalops atlanticus</name>
    <name type="common">Tarpon</name>
    <name type="synonym">Clupea gigantea</name>
    <dbReference type="NCBI Taxonomy" id="7932"/>
    <lineage>
        <taxon>Eukaryota</taxon>
        <taxon>Metazoa</taxon>
        <taxon>Chordata</taxon>
        <taxon>Craniata</taxon>
        <taxon>Vertebrata</taxon>
        <taxon>Euteleostomi</taxon>
        <taxon>Actinopterygii</taxon>
        <taxon>Neopterygii</taxon>
        <taxon>Teleostei</taxon>
        <taxon>Elopiformes</taxon>
        <taxon>Megalopidae</taxon>
        <taxon>Megalops</taxon>
    </lineage>
</organism>
<dbReference type="Pfam" id="PF00047">
    <property type="entry name" value="ig"/>
    <property type="match status" value="1"/>
</dbReference>
<feature type="domain" description="Ig-like" evidence="11">
    <location>
        <begin position="143"/>
        <end position="231"/>
    </location>
</feature>
<name>A0A9D3T8U9_MEGAT</name>
<dbReference type="FunFam" id="2.60.40.10:FF:000188">
    <property type="entry name" value="Interleukin-1 receptor accessory protein-like 1"/>
    <property type="match status" value="1"/>
</dbReference>
<feature type="chain" id="PRO_5038898064" description="Ig-like domain-containing protein" evidence="10">
    <location>
        <begin position="24"/>
        <end position="419"/>
    </location>
</feature>
<comment type="similarity">
    <text evidence="2">Belongs to the interleukin-1 receptor family.</text>
</comment>
<keyword evidence="13" id="KW-1185">Reference proteome</keyword>
<evidence type="ECO:0000256" key="5">
    <source>
        <dbReference type="ARBA" id="ARBA00022737"/>
    </source>
</evidence>
<keyword evidence="9" id="KW-0812">Transmembrane</keyword>
<evidence type="ECO:0000259" key="11">
    <source>
        <dbReference type="PROSITE" id="PS50835"/>
    </source>
</evidence>
<reference evidence="12" key="1">
    <citation type="submission" date="2021-01" db="EMBL/GenBank/DDBJ databases">
        <authorList>
            <person name="Zahm M."/>
            <person name="Roques C."/>
            <person name="Cabau C."/>
            <person name="Klopp C."/>
            <person name="Donnadieu C."/>
            <person name="Jouanno E."/>
            <person name="Lampietro C."/>
            <person name="Louis A."/>
            <person name="Herpin A."/>
            <person name="Echchiki A."/>
            <person name="Berthelot C."/>
            <person name="Parey E."/>
            <person name="Roest-Crollius H."/>
            <person name="Braasch I."/>
            <person name="Postlethwait J."/>
            <person name="Bobe J."/>
            <person name="Montfort J."/>
            <person name="Bouchez O."/>
            <person name="Begum T."/>
            <person name="Mejri S."/>
            <person name="Adams A."/>
            <person name="Chen W.-J."/>
            <person name="Guiguen Y."/>
        </authorList>
    </citation>
    <scope>NUCLEOTIDE SEQUENCE</scope>
    <source>
        <strain evidence="12">YG-15Mar2019-1</strain>
        <tissue evidence="12">Brain</tissue>
    </source>
</reference>
<dbReference type="Gene3D" id="2.60.40.10">
    <property type="entry name" value="Immunoglobulins"/>
    <property type="match status" value="3"/>
</dbReference>
<keyword evidence="4 10" id="KW-0732">Signal</keyword>
<gene>
    <name evidence="12" type="ORF">MATL_G00151500</name>
</gene>